<dbReference type="EMBL" id="JACHID010000003">
    <property type="protein sequence ID" value="MBB5021417.1"/>
    <property type="molecule type" value="Genomic_DNA"/>
</dbReference>
<dbReference type="AlphaFoldDB" id="A0A7W7Y409"/>
<dbReference type="NCBIfam" id="NF045727">
    <property type="entry name" value="GSU3529_fam"/>
    <property type="match status" value="1"/>
</dbReference>
<protein>
    <submittedName>
        <fullName evidence="1">Uncharacterized protein</fullName>
    </submittedName>
</protein>
<sequence>MSVFEELEQTLQYKWEHEDFPDFLVEAVRSVACNPEVYGDREEIVETLLMQVEEYETYAESGCCKTAFDSEDIKVTLQRLGCSWR</sequence>
<name>A0A7W7Y409_9BACT</name>
<evidence type="ECO:0000313" key="1">
    <source>
        <dbReference type="EMBL" id="MBB5021417.1"/>
    </source>
</evidence>
<gene>
    <name evidence="1" type="ORF">HNR37_000726</name>
</gene>
<evidence type="ECO:0000313" key="2">
    <source>
        <dbReference type="Proteomes" id="UP000528322"/>
    </source>
</evidence>
<keyword evidence="2" id="KW-1185">Reference proteome</keyword>
<proteinExistence type="predicted"/>
<comment type="caution">
    <text evidence="1">The sequence shown here is derived from an EMBL/GenBank/DDBJ whole genome shotgun (WGS) entry which is preliminary data.</text>
</comment>
<dbReference type="RefSeq" id="WP_183730068.1">
    <property type="nucleotide sequence ID" value="NZ_JACHID010000003.1"/>
</dbReference>
<dbReference type="Proteomes" id="UP000528322">
    <property type="component" value="Unassembled WGS sequence"/>
</dbReference>
<accession>A0A7W7Y409</accession>
<reference evidence="1 2" key="1">
    <citation type="submission" date="2020-08" db="EMBL/GenBank/DDBJ databases">
        <title>Genomic Encyclopedia of Type Strains, Phase IV (KMG-IV): sequencing the most valuable type-strain genomes for metagenomic binning, comparative biology and taxonomic classification.</title>
        <authorList>
            <person name="Goeker M."/>
        </authorList>
    </citation>
    <scope>NUCLEOTIDE SEQUENCE [LARGE SCALE GENOMIC DNA]</scope>
    <source>
        <strain evidence="1 2">DSM 22071</strain>
    </source>
</reference>
<organism evidence="1 2">
    <name type="scientific">Desulfurispira natronophila</name>
    <dbReference type="NCBI Taxonomy" id="682562"/>
    <lineage>
        <taxon>Bacteria</taxon>
        <taxon>Pseudomonadati</taxon>
        <taxon>Chrysiogenota</taxon>
        <taxon>Chrysiogenia</taxon>
        <taxon>Chrysiogenales</taxon>
        <taxon>Chrysiogenaceae</taxon>
        <taxon>Desulfurispira</taxon>
    </lineage>
</organism>